<evidence type="ECO:0000313" key="3">
    <source>
        <dbReference type="Proteomes" id="UP001172102"/>
    </source>
</evidence>
<feature type="region of interest" description="Disordered" evidence="1">
    <location>
        <begin position="45"/>
        <end position="68"/>
    </location>
</feature>
<sequence>MLELPQPALRQASPVRFPSPLAAIPTLGPRTAAMTTPVREINIRLAPRARAASPTLTNDPLPREPEKTLPPHFWDVDLEQQQEHEHCEHAGEEQGWPRRQERVGLRATLARVLDVMMNADATEPADLWKGKHFLNLPQLATLHLLKMRLWRTLQLAQRCRHVIRKEEAELAFTYTYSARCESLGAIDMLRQVLGLTADVIDKAMKAEMEKAWRGARWFVTLGMIGRWRSGVQRGKLRPIPNVSMRAIESLSPTYPSWTMATQLIGLSAVHFRQFTITK</sequence>
<comment type="caution">
    <text evidence="2">The sequence shown here is derived from an EMBL/GenBank/DDBJ whole genome shotgun (WGS) entry which is preliminary data.</text>
</comment>
<organism evidence="2 3">
    <name type="scientific">Lasiosphaeris hirsuta</name>
    <dbReference type="NCBI Taxonomy" id="260670"/>
    <lineage>
        <taxon>Eukaryota</taxon>
        <taxon>Fungi</taxon>
        <taxon>Dikarya</taxon>
        <taxon>Ascomycota</taxon>
        <taxon>Pezizomycotina</taxon>
        <taxon>Sordariomycetes</taxon>
        <taxon>Sordariomycetidae</taxon>
        <taxon>Sordariales</taxon>
        <taxon>Lasiosphaeriaceae</taxon>
        <taxon>Lasiosphaeris</taxon>
    </lineage>
</organism>
<name>A0AA40ANN7_9PEZI</name>
<gene>
    <name evidence="2" type="ORF">B0H67DRAFT_642562</name>
</gene>
<protein>
    <submittedName>
        <fullName evidence="2">Uncharacterized protein</fullName>
    </submittedName>
</protein>
<dbReference type="AlphaFoldDB" id="A0AA40ANN7"/>
<dbReference type="Proteomes" id="UP001172102">
    <property type="component" value="Unassembled WGS sequence"/>
</dbReference>
<accession>A0AA40ANN7</accession>
<dbReference type="EMBL" id="JAUKUA010000003">
    <property type="protein sequence ID" value="KAK0719184.1"/>
    <property type="molecule type" value="Genomic_DNA"/>
</dbReference>
<evidence type="ECO:0000313" key="2">
    <source>
        <dbReference type="EMBL" id="KAK0719184.1"/>
    </source>
</evidence>
<reference evidence="2" key="1">
    <citation type="submission" date="2023-06" db="EMBL/GenBank/DDBJ databases">
        <title>Genome-scale phylogeny and comparative genomics of the fungal order Sordariales.</title>
        <authorList>
            <consortium name="Lawrence Berkeley National Laboratory"/>
            <person name="Hensen N."/>
            <person name="Bonometti L."/>
            <person name="Westerberg I."/>
            <person name="Brannstrom I.O."/>
            <person name="Guillou S."/>
            <person name="Cros-Aarteil S."/>
            <person name="Calhoun S."/>
            <person name="Haridas S."/>
            <person name="Kuo A."/>
            <person name="Mondo S."/>
            <person name="Pangilinan J."/>
            <person name="Riley R."/>
            <person name="Labutti K."/>
            <person name="Andreopoulos B."/>
            <person name="Lipzen A."/>
            <person name="Chen C."/>
            <person name="Yanf M."/>
            <person name="Daum C."/>
            <person name="Ng V."/>
            <person name="Clum A."/>
            <person name="Steindorff A."/>
            <person name="Ohm R."/>
            <person name="Martin F."/>
            <person name="Silar P."/>
            <person name="Natvig D."/>
            <person name="Lalanne C."/>
            <person name="Gautier V."/>
            <person name="Ament-Velasquez S.L."/>
            <person name="Kruys A."/>
            <person name="Hutchinson M.I."/>
            <person name="Powell A.J."/>
            <person name="Barry K."/>
            <person name="Miller A.N."/>
            <person name="Grigoriev I.V."/>
            <person name="Debuchy R."/>
            <person name="Gladieux P."/>
            <person name="Thoren M.H."/>
            <person name="Johannesson H."/>
        </authorList>
    </citation>
    <scope>NUCLEOTIDE SEQUENCE</scope>
    <source>
        <strain evidence="2">SMH4607-1</strain>
    </source>
</reference>
<proteinExistence type="predicted"/>
<evidence type="ECO:0000256" key="1">
    <source>
        <dbReference type="SAM" id="MobiDB-lite"/>
    </source>
</evidence>
<keyword evidence="3" id="KW-1185">Reference proteome</keyword>